<organism evidence="2 3">
    <name type="scientific">Oceanobacillus profundus</name>
    <dbReference type="NCBI Taxonomy" id="372463"/>
    <lineage>
        <taxon>Bacteria</taxon>
        <taxon>Bacillati</taxon>
        <taxon>Bacillota</taxon>
        <taxon>Bacilli</taxon>
        <taxon>Bacillales</taxon>
        <taxon>Bacillaceae</taxon>
        <taxon>Oceanobacillus</taxon>
    </lineage>
</organism>
<dbReference type="Pfam" id="PF13027">
    <property type="entry name" value="DUF3888"/>
    <property type="match status" value="1"/>
</dbReference>
<proteinExistence type="predicted"/>
<sequence>MDRWAGVTNLEARKLYRLFIVKKNAWLLDLKGCIVFSVREILNLKNFRWVYMKNKLCFVLLIFLFIILIQPNDTNAKQNKIENKLLLDTLITLLDPYISEAVEKYYGYHKSYGLYDAKILGISREKDGGFSFKVKVQVNTFEEAHNPPYGKETIILGVEVDKVKVIKFIHEGDEEESKIANFYNETITDIKETFKINLNSFKKIKYEQLLYKSEKQKEYKSLSDIVTDIIVNDLNPEIKPPYKNIIEPVTFIKNNQGYILFKKADGTNIVFQLSRLNGKWVVVKKERRQGKKMKNDLLWYM</sequence>
<dbReference type="AlphaFoldDB" id="A0A417YLN5"/>
<name>A0A417YLN5_9BACI</name>
<protein>
    <submittedName>
        <fullName evidence="2">DUF3888 domain-containing protein</fullName>
    </submittedName>
</protein>
<evidence type="ECO:0000313" key="3">
    <source>
        <dbReference type="Proteomes" id="UP000285456"/>
    </source>
</evidence>
<keyword evidence="1" id="KW-0812">Transmembrane</keyword>
<comment type="caution">
    <text evidence="2">The sequence shown here is derived from an EMBL/GenBank/DDBJ whole genome shotgun (WGS) entry which is preliminary data.</text>
</comment>
<dbReference type="EMBL" id="QWEH01000002">
    <property type="protein sequence ID" value="RHW34311.1"/>
    <property type="molecule type" value="Genomic_DNA"/>
</dbReference>
<reference evidence="2 3" key="1">
    <citation type="journal article" date="2007" name="Int. J. Syst. Evol. Microbiol.">
        <title>Oceanobacillus profundus sp. nov., isolated from a deep-sea sediment core.</title>
        <authorList>
            <person name="Kim Y.G."/>
            <person name="Choi D.H."/>
            <person name="Hyun S."/>
            <person name="Cho B.C."/>
        </authorList>
    </citation>
    <scope>NUCLEOTIDE SEQUENCE [LARGE SCALE GENOMIC DNA]</scope>
    <source>
        <strain evidence="2 3">DSM 18246</strain>
    </source>
</reference>
<evidence type="ECO:0000313" key="2">
    <source>
        <dbReference type="EMBL" id="RHW34311.1"/>
    </source>
</evidence>
<feature type="transmembrane region" description="Helical" evidence="1">
    <location>
        <begin position="49"/>
        <end position="69"/>
    </location>
</feature>
<keyword evidence="1" id="KW-1133">Transmembrane helix</keyword>
<keyword evidence="3" id="KW-1185">Reference proteome</keyword>
<evidence type="ECO:0000256" key="1">
    <source>
        <dbReference type="SAM" id="Phobius"/>
    </source>
</evidence>
<dbReference type="Proteomes" id="UP000285456">
    <property type="component" value="Unassembled WGS sequence"/>
</dbReference>
<keyword evidence="1" id="KW-0472">Membrane</keyword>
<dbReference type="InterPro" id="IPR024984">
    <property type="entry name" value="DUF3888"/>
</dbReference>
<gene>
    <name evidence="2" type="ORF">D1B32_03855</name>
</gene>
<accession>A0A417YLN5</accession>
<dbReference type="OrthoDB" id="1937736at2"/>